<keyword evidence="13" id="KW-1185">Reference proteome</keyword>
<evidence type="ECO:0000313" key="13">
    <source>
        <dbReference type="Proteomes" id="UP001652627"/>
    </source>
</evidence>
<feature type="transmembrane region" description="Helical" evidence="11">
    <location>
        <begin position="132"/>
        <end position="156"/>
    </location>
</feature>
<dbReference type="RefSeq" id="XP_013804822.2">
    <property type="nucleotide sequence ID" value="XM_013949368.2"/>
</dbReference>
<dbReference type="SUPFAM" id="SSF81321">
    <property type="entry name" value="Family A G protein-coupled receptor-like"/>
    <property type="match status" value="1"/>
</dbReference>
<keyword evidence="6 11" id="KW-0472">Membrane</keyword>
<evidence type="ECO:0000259" key="12">
    <source>
        <dbReference type="PROSITE" id="PS50262"/>
    </source>
</evidence>
<keyword evidence="11" id="KW-0552">Olfaction</keyword>
<dbReference type="Proteomes" id="UP001652627">
    <property type="component" value="Chromosome 4"/>
</dbReference>
<name>A0A8B7J0X4_9AVES</name>
<evidence type="ECO:0000256" key="7">
    <source>
        <dbReference type="ARBA" id="ARBA00023170"/>
    </source>
</evidence>
<dbReference type="AlphaFoldDB" id="A0A8B7J0X4"/>
<dbReference type="PROSITE" id="PS00237">
    <property type="entry name" value="G_PROTEIN_RECEP_F1_1"/>
    <property type="match status" value="1"/>
</dbReference>
<evidence type="ECO:0000256" key="6">
    <source>
        <dbReference type="ARBA" id="ARBA00023136"/>
    </source>
</evidence>
<dbReference type="InterPro" id="IPR000725">
    <property type="entry name" value="Olfact_rcpt"/>
</dbReference>
<evidence type="ECO:0000256" key="10">
    <source>
        <dbReference type="RuleBase" id="RU000688"/>
    </source>
</evidence>
<comment type="function">
    <text evidence="1">Odorant receptor.</text>
</comment>
<evidence type="ECO:0000256" key="1">
    <source>
        <dbReference type="ARBA" id="ARBA00002936"/>
    </source>
</evidence>
<evidence type="ECO:0000313" key="14">
    <source>
        <dbReference type="RefSeq" id="XP_013804822.2"/>
    </source>
</evidence>
<feature type="transmembrane region" description="Helical" evidence="11">
    <location>
        <begin position="237"/>
        <end position="260"/>
    </location>
</feature>
<evidence type="ECO:0000256" key="8">
    <source>
        <dbReference type="ARBA" id="ARBA00023180"/>
    </source>
</evidence>
<dbReference type="InterPro" id="IPR017452">
    <property type="entry name" value="GPCR_Rhodpsn_7TM"/>
</dbReference>
<keyword evidence="11" id="KW-1003">Cell membrane</keyword>
<comment type="similarity">
    <text evidence="10">Belongs to the G-protein coupled receptor 1 family.</text>
</comment>
<dbReference type="InterPro" id="IPR000276">
    <property type="entry name" value="GPCR_Rhodpsn"/>
</dbReference>
<keyword evidence="8" id="KW-0325">Glycoprotein</keyword>
<keyword evidence="4 11" id="KW-1133">Transmembrane helix</keyword>
<dbReference type="GO" id="GO:0004984">
    <property type="term" value="F:olfactory receptor activity"/>
    <property type="evidence" value="ECO:0007669"/>
    <property type="project" value="InterPro"/>
</dbReference>
<evidence type="ECO:0000256" key="3">
    <source>
        <dbReference type="ARBA" id="ARBA00022692"/>
    </source>
</evidence>
<gene>
    <name evidence="14" type="primary">LOC106490036</name>
</gene>
<evidence type="ECO:0000256" key="5">
    <source>
        <dbReference type="ARBA" id="ARBA00023040"/>
    </source>
</evidence>
<proteinExistence type="inferred from homology"/>
<feature type="transmembrane region" description="Helical" evidence="11">
    <location>
        <begin position="25"/>
        <end position="48"/>
    </location>
</feature>
<evidence type="ECO:0000256" key="9">
    <source>
        <dbReference type="ARBA" id="ARBA00023224"/>
    </source>
</evidence>
<feature type="transmembrane region" description="Helical" evidence="11">
    <location>
        <begin position="272"/>
        <end position="291"/>
    </location>
</feature>
<dbReference type="GeneID" id="106490036"/>
<keyword evidence="9 10" id="KW-0807">Transducer</keyword>
<accession>A0A8B7J0X4</accession>
<keyword evidence="11" id="KW-0716">Sensory transduction</keyword>
<protein>
    <recommendedName>
        <fullName evidence="11">Olfactory receptor</fullName>
    </recommendedName>
</protein>
<reference evidence="14" key="1">
    <citation type="submission" date="2025-08" db="UniProtKB">
        <authorList>
            <consortium name="RefSeq"/>
        </authorList>
    </citation>
    <scope>IDENTIFICATION</scope>
    <source>
        <tissue evidence="14">Blood</tissue>
    </source>
</reference>
<dbReference type="GO" id="GO:0005886">
    <property type="term" value="C:plasma membrane"/>
    <property type="evidence" value="ECO:0007669"/>
    <property type="project" value="UniProtKB-SubCell"/>
</dbReference>
<feature type="transmembrane region" description="Helical" evidence="11">
    <location>
        <begin position="60"/>
        <end position="81"/>
    </location>
</feature>
<comment type="subcellular location">
    <subcellularLocation>
        <location evidence="11">Cell membrane</location>
        <topology evidence="11">Multi-pass membrane protein</topology>
    </subcellularLocation>
    <subcellularLocation>
        <location evidence="2">Membrane</location>
        <topology evidence="2">Multi-pass membrane protein</topology>
    </subcellularLocation>
</comment>
<organism evidence="13 14">
    <name type="scientific">Apteryx mantelli</name>
    <name type="common">North Island brown kiwi</name>
    <dbReference type="NCBI Taxonomy" id="2696672"/>
    <lineage>
        <taxon>Eukaryota</taxon>
        <taxon>Metazoa</taxon>
        <taxon>Chordata</taxon>
        <taxon>Craniata</taxon>
        <taxon>Vertebrata</taxon>
        <taxon>Euteleostomi</taxon>
        <taxon>Archelosauria</taxon>
        <taxon>Archosauria</taxon>
        <taxon>Dinosauria</taxon>
        <taxon>Saurischia</taxon>
        <taxon>Theropoda</taxon>
        <taxon>Coelurosauria</taxon>
        <taxon>Aves</taxon>
        <taxon>Palaeognathae</taxon>
        <taxon>Apterygiformes</taxon>
        <taxon>Apterygidae</taxon>
        <taxon>Apteryx</taxon>
    </lineage>
</organism>
<dbReference type="PRINTS" id="PR00237">
    <property type="entry name" value="GPCRRHODOPSN"/>
</dbReference>
<dbReference type="Gene3D" id="1.20.1070.10">
    <property type="entry name" value="Rhodopsin 7-helix transmembrane proteins"/>
    <property type="match status" value="1"/>
</dbReference>
<dbReference type="PANTHER" id="PTHR48018">
    <property type="entry name" value="OLFACTORY RECEPTOR"/>
    <property type="match status" value="1"/>
</dbReference>
<evidence type="ECO:0000256" key="11">
    <source>
        <dbReference type="RuleBase" id="RU363047"/>
    </source>
</evidence>
<feature type="transmembrane region" description="Helical" evidence="11">
    <location>
        <begin position="101"/>
        <end position="120"/>
    </location>
</feature>
<dbReference type="KEGG" id="aam:106490036"/>
<feature type="domain" description="G-protein coupled receptors family 1 profile" evidence="12">
    <location>
        <begin position="41"/>
        <end position="289"/>
    </location>
</feature>
<dbReference type="GO" id="GO:0004930">
    <property type="term" value="F:G protein-coupled receptor activity"/>
    <property type="evidence" value="ECO:0007669"/>
    <property type="project" value="UniProtKB-KW"/>
</dbReference>
<evidence type="ECO:0000256" key="2">
    <source>
        <dbReference type="ARBA" id="ARBA00004141"/>
    </source>
</evidence>
<keyword evidence="7 10" id="KW-0675">Receptor</keyword>
<dbReference type="Pfam" id="PF13853">
    <property type="entry name" value="7tm_4"/>
    <property type="match status" value="1"/>
</dbReference>
<keyword evidence="5 10" id="KW-0297">G-protein coupled receptor</keyword>
<dbReference type="PROSITE" id="PS50262">
    <property type="entry name" value="G_PROTEIN_RECEP_F1_2"/>
    <property type="match status" value="1"/>
</dbReference>
<dbReference type="CDD" id="cd15230">
    <property type="entry name" value="7tmA_OR5-like"/>
    <property type="match status" value="1"/>
</dbReference>
<feature type="transmembrane region" description="Helical" evidence="11">
    <location>
        <begin position="197"/>
        <end position="225"/>
    </location>
</feature>
<dbReference type="PRINTS" id="PR00245">
    <property type="entry name" value="OLFACTORYR"/>
</dbReference>
<keyword evidence="3 10" id="KW-0812">Transmembrane</keyword>
<dbReference type="OrthoDB" id="9011197at2759"/>
<evidence type="ECO:0000256" key="4">
    <source>
        <dbReference type="ARBA" id="ARBA00022989"/>
    </source>
</evidence>
<sequence>MFTRYNHTVNKFILLGFAETPDMQIPLFVVFLLAYVLMLCGNLGMVTLVQTDQCLHTPMYFFLSHFSFVDACYSTVIAPNMLVSLISGMKDISFTGCMAQLYSFVFFGIAECYLLAIMAYDRYIAICNPLRYVVVLPKAVCVQLVSISYILGFLYATIYTGCTFGGSCWRSNIINHFFCDMSPLLKLSCSDSFSKEMVIFAFVSVNGIGTSGTILISYIYILYTILRMHSTQSRSKAFNTCASHLTSVSLFCGTSFFMYLQPSSSHYSLDKVASVFYTLVTPLLNPLIYSLRNREVKEAFMKLLIVQNHAFFVRALNPK</sequence>